<evidence type="ECO:0000259" key="8">
    <source>
        <dbReference type="PROSITE" id="PS50928"/>
    </source>
</evidence>
<evidence type="ECO:0000256" key="1">
    <source>
        <dbReference type="ARBA" id="ARBA00004651"/>
    </source>
</evidence>
<feature type="transmembrane region" description="Helical" evidence="7">
    <location>
        <begin position="172"/>
        <end position="191"/>
    </location>
</feature>
<protein>
    <submittedName>
        <fullName evidence="9">ABC transporter permease</fullName>
    </submittedName>
</protein>
<evidence type="ECO:0000313" key="9">
    <source>
        <dbReference type="EMBL" id="MBI3126801.1"/>
    </source>
</evidence>
<dbReference type="CDD" id="cd06261">
    <property type="entry name" value="TM_PBP2"/>
    <property type="match status" value="1"/>
</dbReference>
<evidence type="ECO:0000256" key="2">
    <source>
        <dbReference type="ARBA" id="ARBA00022448"/>
    </source>
</evidence>
<accession>A0A932HZT0</accession>
<organism evidence="9 10">
    <name type="scientific">Tectimicrobiota bacterium</name>
    <dbReference type="NCBI Taxonomy" id="2528274"/>
    <lineage>
        <taxon>Bacteria</taxon>
        <taxon>Pseudomonadati</taxon>
        <taxon>Nitrospinota/Tectimicrobiota group</taxon>
        <taxon>Candidatus Tectimicrobiota</taxon>
    </lineage>
</organism>
<dbReference type="GO" id="GO:0055085">
    <property type="term" value="P:transmembrane transport"/>
    <property type="evidence" value="ECO:0007669"/>
    <property type="project" value="InterPro"/>
</dbReference>
<dbReference type="SUPFAM" id="SSF161098">
    <property type="entry name" value="MetI-like"/>
    <property type="match status" value="1"/>
</dbReference>
<dbReference type="Pfam" id="PF19300">
    <property type="entry name" value="BPD_transp_1_N"/>
    <property type="match status" value="1"/>
</dbReference>
<gene>
    <name evidence="9" type="ORF">HYZ11_04270</name>
</gene>
<dbReference type="PANTHER" id="PTHR43163">
    <property type="entry name" value="DIPEPTIDE TRANSPORT SYSTEM PERMEASE PROTEIN DPPB-RELATED"/>
    <property type="match status" value="1"/>
</dbReference>
<keyword evidence="2 7" id="KW-0813">Transport</keyword>
<evidence type="ECO:0000256" key="6">
    <source>
        <dbReference type="ARBA" id="ARBA00023136"/>
    </source>
</evidence>
<dbReference type="Proteomes" id="UP000782312">
    <property type="component" value="Unassembled WGS sequence"/>
</dbReference>
<dbReference type="AlphaFoldDB" id="A0A932HZT0"/>
<comment type="similarity">
    <text evidence="7">Belongs to the binding-protein-dependent transport system permease family.</text>
</comment>
<feature type="transmembrane region" description="Helical" evidence="7">
    <location>
        <begin position="12"/>
        <end position="31"/>
    </location>
</feature>
<feature type="domain" description="ABC transmembrane type-1" evidence="8">
    <location>
        <begin position="94"/>
        <end position="291"/>
    </location>
</feature>
<keyword evidence="3" id="KW-1003">Cell membrane</keyword>
<dbReference type="Pfam" id="PF00528">
    <property type="entry name" value="BPD_transp_1"/>
    <property type="match status" value="1"/>
</dbReference>
<evidence type="ECO:0000256" key="4">
    <source>
        <dbReference type="ARBA" id="ARBA00022692"/>
    </source>
</evidence>
<evidence type="ECO:0000256" key="7">
    <source>
        <dbReference type="RuleBase" id="RU363032"/>
    </source>
</evidence>
<dbReference type="InterPro" id="IPR045621">
    <property type="entry name" value="BPD_transp_1_N"/>
</dbReference>
<dbReference type="InterPro" id="IPR035906">
    <property type="entry name" value="MetI-like_sf"/>
</dbReference>
<dbReference type="Gene3D" id="1.10.3720.10">
    <property type="entry name" value="MetI-like"/>
    <property type="match status" value="1"/>
</dbReference>
<keyword evidence="6 7" id="KW-0472">Membrane</keyword>
<proteinExistence type="inferred from homology"/>
<comment type="subcellular location">
    <subcellularLocation>
        <location evidence="1 7">Cell membrane</location>
        <topology evidence="1 7">Multi-pass membrane protein</topology>
    </subcellularLocation>
</comment>
<keyword evidence="5 7" id="KW-1133">Transmembrane helix</keyword>
<dbReference type="InterPro" id="IPR000515">
    <property type="entry name" value="MetI-like"/>
</dbReference>
<evidence type="ECO:0000313" key="10">
    <source>
        <dbReference type="Proteomes" id="UP000782312"/>
    </source>
</evidence>
<feature type="transmembrane region" description="Helical" evidence="7">
    <location>
        <begin position="100"/>
        <end position="118"/>
    </location>
</feature>
<dbReference type="GO" id="GO:0005886">
    <property type="term" value="C:plasma membrane"/>
    <property type="evidence" value="ECO:0007669"/>
    <property type="project" value="UniProtKB-SubCell"/>
</dbReference>
<evidence type="ECO:0000256" key="5">
    <source>
        <dbReference type="ARBA" id="ARBA00022989"/>
    </source>
</evidence>
<feature type="transmembrane region" description="Helical" evidence="7">
    <location>
        <begin position="268"/>
        <end position="291"/>
    </location>
</feature>
<reference evidence="9" key="1">
    <citation type="submission" date="2020-07" db="EMBL/GenBank/DDBJ databases">
        <title>Huge and variable diversity of episymbiotic CPR bacteria and DPANN archaea in groundwater ecosystems.</title>
        <authorList>
            <person name="He C.Y."/>
            <person name="Keren R."/>
            <person name="Whittaker M."/>
            <person name="Farag I.F."/>
            <person name="Doudna J."/>
            <person name="Cate J.H.D."/>
            <person name="Banfield J.F."/>
        </authorList>
    </citation>
    <scope>NUCLEOTIDE SEQUENCE</scope>
    <source>
        <strain evidence="9">NC_groundwater_763_Ag_S-0.2um_68_21</strain>
    </source>
</reference>
<keyword evidence="4 7" id="KW-0812">Transmembrane</keyword>
<dbReference type="EMBL" id="JACPUR010000013">
    <property type="protein sequence ID" value="MBI3126801.1"/>
    <property type="molecule type" value="Genomic_DNA"/>
</dbReference>
<name>A0A932HZT0_UNCTE</name>
<dbReference type="PROSITE" id="PS50928">
    <property type="entry name" value="ABC_TM1"/>
    <property type="match status" value="1"/>
</dbReference>
<sequence>MPAFLVKRLLQSLAVFLGVSLAMFLMLRMAGDPVQLLLGEEGTPEDIARLQVVFGLDRSLPVQYLYFLRNALRGDLGVSYHHGVPAMELVLERVPATLELAGAAMLIAIVLAVPLGVIAANRRGGVLDRLFLSGSLVGISAPPFWVGIVFILVFGVMFRWLPTSGRGGWEHLVLPAGSLALYRLALFIRLVRSGMLDVLGQDYVRTARSKGLAERAVVFKHALKNTLIPFITIAGLQMGSLLAGAVVTERVFAWPGMGRLILDSIQKLDYPVVMCWALVTAAIFILINLVVDISYSFVDPRVRSG</sequence>
<dbReference type="PANTHER" id="PTHR43163:SF2">
    <property type="entry name" value="ABC TRANSPORTER PERMEASE PROTEIN"/>
    <property type="match status" value="1"/>
</dbReference>
<evidence type="ECO:0000256" key="3">
    <source>
        <dbReference type="ARBA" id="ARBA00022475"/>
    </source>
</evidence>
<feature type="transmembrane region" description="Helical" evidence="7">
    <location>
        <begin position="130"/>
        <end position="160"/>
    </location>
</feature>
<feature type="transmembrane region" description="Helical" evidence="7">
    <location>
        <begin position="227"/>
        <end position="248"/>
    </location>
</feature>
<comment type="caution">
    <text evidence="9">The sequence shown here is derived from an EMBL/GenBank/DDBJ whole genome shotgun (WGS) entry which is preliminary data.</text>
</comment>